<evidence type="ECO:0000313" key="3">
    <source>
        <dbReference type="Proteomes" id="UP000611640"/>
    </source>
</evidence>
<dbReference type="KEGG" id="atl:Athai_09150"/>
<evidence type="ECO:0000313" key="2">
    <source>
        <dbReference type="EMBL" id="BCJ33412.1"/>
    </source>
</evidence>
<sequence length="63" mass="6839">MTTLRPSPTRPPSSSAPPEPAGRLAGRGLGPGQTTRLNRILYQHGQRNGRALFLPYDQGFEHG</sequence>
<organism evidence="2 3">
    <name type="scientific">Actinocatenispora thailandica</name>
    <dbReference type="NCBI Taxonomy" id="227318"/>
    <lineage>
        <taxon>Bacteria</taxon>
        <taxon>Bacillati</taxon>
        <taxon>Actinomycetota</taxon>
        <taxon>Actinomycetes</taxon>
        <taxon>Micromonosporales</taxon>
        <taxon>Micromonosporaceae</taxon>
        <taxon>Actinocatenispora</taxon>
    </lineage>
</organism>
<evidence type="ECO:0000256" key="1">
    <source>
        <dbReference type="SAM" id="MobiDB-lite"/>
    </source>
</evidence>
<dbReference type="EMBL" id="AP023355">
    <property type="protein sequence ID" value="BCJ33412.1"/>
    <property type="molecule type" value="Genomic_DNA"/>
</dbReference>
<accession>A0A7R7HUT8</accession>
<reference evidence="2 3" key="1">
    <citation type="submission" date="2020-08" db="EMBL/GenBank/DDBJ databases">
        <title>Whole genome shotgun sequence of Actinocatenispora thailandica NBRC 105041.</title>
        <authorList>
            <person name="Komaki H."/>
            <person name="Tamura T."/>
        </authorList>
    </citation>
    <scope>NUCLEOTIDE SEQUENCE [LARGE SCALE GENOMIC DNA]</scope>
    <source>
        <strain evidence="2 3">NBRC 105041</strain>
    </source>
</reference>
<name>A0A7R7HUT8_9ACTN</name>
<protein>
    <submittedName>
        <fullName evidence="2">Uncharacterized protein</fullName>
    </submittedName>
</protein>
<keyword evidence="3" id="KW-1185">Reference proteome</keyword>
<feature type="compositionally biased region" description="Pro residues" evidence="1">
    <location>
        <begin position="8"/>
        <end position="20"/>
    </location>
</feature>
<dbReference type="Proteomes" id="UP000611640">
    <property type="component" value="Chromosome"/>
</dbReference>
<feature type="region of interest" description="Disordered" evidence="1">
    <location>
        <begin position="1"/>
        <end position="34"/>
    </location>
</feature>
<gene>
    <name evidence="2" type="ORF">Athai_09150</name>
</gene>
<dbReference type="AlphaFoldDB" id="A0A7R7HUT8"/>
<proteinExistence type="predicted"/>